<evidence type="ECO:0000256" key="5">
    <source>
        <dbReference type="SAM" id="MobiDB-lite"/>
    </source>
</evidence>
<evidence type="ECO:0000256" key="2">
    <source>
        <dbReference type="ARBA" id="ARBA00023125"/>
    </source>
</evidence>
<feature type="domain" description="HTH tetR-type" evidence="6">
    <location>
        <begin position="10"/>
        <end position="69"/>
    </location>
</feature>
<evidence type="ECO:0000256" key="1">
    <source>
        <dbReference type="ARBA" id="ARBA00023015"/>
    </source>
</evidence>
<dbReference type="Proteomes" id="UP000199086">
    <property type="component" value="Unassembled WGS sequence"/>
</dbReference>
<protein>
    <submittedName>
        <fullName evidence="7">DNA-binding transcriptional regulator, AcrR family</fullName>
    </submittedName>
</protein>
<keyword evidence="2 4" id="KW-0238">DNA-binding</keyword>
<accession>A0A1G6GFH2</accession>
<evidence type="ECO:0000259" key="6">
    <source>
        <dbReference type="PROSITE" id="PS50977"/>
    </source>
</evidence>
<reference evidence="7 8" key="1">
    <citation type="submission" date="2016-06" db="EMBL/GenBank/DDBJ databases">
        <authorList>
            <person name="Olsen C.W."/>
            <person name="Carey S."/>
            <person name="Hinshaw L."/>
            <person name="Karasin A.I."/>
        </authorList>
    </citation>
    <scope>NUCLEOTIDE SEQUENCE [LARGE SCALE GENOMIC DNA]</scope>
    <source>
        <strain evidence="7 8">LZ-22</strain>
    </source>
</reference>
<keyword evidence="3" id="KW-0804">Transcription</keyword>
<keyword evidence="8" id="KW-1185">Reference proteome</keyword>
<dbReference type="InterPro" id="IPR050109">
    <property type="entry name" value="HTH-type_TetR-like_transc_reg"/>
</dbReference>
<dbReference type="PANTHER" id="PTHR30055:SF234">
    <property type="entry name" value="HTH-TYPE TRANSCRIPTIONAL REGULATOR BETI"/>
    <property type="match status" value="1"/>
</dbReference>
<evidence type="ECO:0000313" key="8">
    <source>
        <dbReference type="Proteomes" id="UP000199086"/>
    </source>
</evidence>
<dbReference type="PRINTS" id="PR00455">
    <property type="entry name" value="HTHTETR"/>
</dbReference>
<name>A0A1G6GFH2_9ACTN</name>
<feature type="region of interest" description="Disordered" evidence="5">
    <location>
        <begin position="113"/>
        <end position="132"/>
    </location>
</feature>
<evidence type="ECO:0000256" key="3">
    <source>
        <dbReference type="ARBA" id="ARBA00023163"/>
    </source>
</evidence>
<dbReference type="GO" id="GO:0000976">
    <property type="term" value="F:transcription cis-regulatory region binding"/>
    <property type="evidence" value="ECO:0007669"/>
    <property type="project" value="TreeGrafter"/>
</dbReference>
<dbReference type="GO" id="GO:0003700">
    <property type="term" value="F:DNA-binding transcription factor activity"/>
    <property type="evidence" value="ECO:0007669"/>
    <property type="project" value="TreeGrafter"/>
</dbReference>
<dbReference type="InterPro" id="IPR001647">
    <property type="entry name" value="HTH_TetR"/>
</dbReference>
<keyword evidence="1" id="KW-0805">Transcription regulation</keyword>
<proteinExistence type="predicted"/>
<dbReference type="Gene3D" id="1.10.357.10">
    <property type="entry name" value="Tetracycline Repressor, domain 2"/>
    <property type="match status" value="1"/>
</dbReference>
<dbReference type="PANTHER" id="PTHR30055">
    <property type="entry name" value="HTH-TYPE TRANSCRIPTIONAL REGULATOR RUTR"/>
    <property type="match status" value="1"/>
</dbReference>
<dbReference type="OrthoDB" id="3539650at2"/>
<sequence>MTRAQRLSPGDRREAIIEATIPLLVERGPDVSTRQIAAACGIAEGTLFRVFPSKDAILTETIRATLDPTEAIDELHAIDPAGPLAVRLREVVGILHARVLRVSSLVSALVGPRPGMEGKPHGPGHPHHPHGVEDRERLTAAVADVLAPDADLLDVDPLVAASFVRSFVLAAAHPMLGDGRLGDPDLTTRLLLRALRKELP</sequence>
<gene>
    <name evidence="7" type="ORF">GA0111570_102295</name>
</gene>
<organism evidence="7 8">
    <name type="scientific">Raineyella antarctica</name>
    <dbReference type="NCBI Taxonomy" id="1577474"/>
    <lineage>
        <taxon>Bacteria</taxon>
        <taxon>Bacillati</taxon>
        <taxon>Actinomycetota</taxon>
        <taxon>Actinomycetes</taxon>
        <taxon>Propionibacteriales</taxon>
        <taxon>Propionibacteriaceae</taxon>
        <taxon>Raineyella</taxon>
    </lineage>
</organism>
<dbReference type="SUPFAM" id="SSF46689">
    <property type="entry name" value="Homeodomain-like"/>
    <property type="match status" value="1"/>
</dbReference>
<dbReference type="STRING" id="1577474.GA0111570_102295"/>
<dbReference type="Pfam" id="PF00440">
    <property type="entry name" value="TetR_N"/>
    <property type="match status" value="1"/>
</dbReference>
<evidence type="ECO:0000256" key="4">
    <source>
        <dbReference type="PROSITE-ProRule" id="PRU00335"/>
    </source>
</evidence>
<dbReference type="RefSeq" id="WP_092606585.1">
    <property type="nucleotide sequence ID" value="NZ_FMYF01000002.1"/>
</dbReference>
<dbReference type="PROSITE" id="PS50977">
    <property type="entry name" value="HTH_TETR_2"/>
    <property type="match status" value="1"/>
</dbReference>
<dbReference type="AlphaFoldDB" id="A0A1G6GFH2"/>
<feature type="DNA-binding region" description="H-T-H motif" evidence="4">
    <location>
        <begin position="32"/>
        <end position="51"/>
    </location>
</feature>
<evidence type="ECO:0000313" key="7">
    <source>
        <dbReference type="EMBL" id="SDB80505.1"/>
    </source>
</evidence>
<dbReference type="InterPro" id="IPR009057">
    <property type="entry name" value="Homeodomain-like_sf"/>
</dbReference>
<dbReference type="EMBL" id="FMYF01000002">
    <property type="protein sequence ID" value="SDB80505.1"/>
    <property type="molecule type" value="Genomic_DNA"/>
</dbReference>